<evidence type="ECO:0000256" key="9">
    <source>
        <dbReference type="ARBA" id="ARBA00022833"/>
    </source>
</evidence>
<dbReference type="SMR" id="A2EAT3"/>
<evidence type="ECO:0000256" key="3">
    <source>
        <dbReference type="ARBA" id="ARBA00022490"/>
    </source>
</evidence>
<keyword evidence="6 11" id="KW-0863">Zinc-finger</keyword>
<evidence type="ECO:0000313" key="14">
    <source>
        <dbReference type="Proteomes" id="UP000001542"/>
    </source>
</evidence>
<dbReference type="PANTHER" id="PTHR10887">
    <property type="entry name" value="DNA2/NAM7 HELICASE FAMILY"/>
    <property type="match status" value="1"/>
</dbReference>
<dbReference type="eggNOG" id="KOG1802">
    <property type="taxonomic scope" value="Eukaryota"/>
</dbReference>
<feature type="region of interest" description="CC/SHH/C" evidence="11">
    <location>
        <begin position="20"/>
        <end position="48"/>
    </location>
</feature>
<keyword evidence="7" id="KW-0378">Hydrolase</keyword>
<dbReference type="CDD" id="cd21400">
    <property type="entry name" value="ZBD_UPF1-like"/>
    <property type="match status" value="1"/>
</dbReference>
<keyword evidence="5" id="KW-0547">Nucleotide-binding</keyword>
<feature type="region of interest" description="C4" evidence="11">
    <location>
        <begin position="66"/>
        <end position="96"/>
    </location>
</feature>
<protein>
    <submittedName>
        <fullName evidence="13">Regulator of nonsense transcripts 1, putative</fullName>
    </submittedName>
</protein>
<dbReference type="STRING" id="5722.A2EAT3"/>
<dbReference type="CDD" id="cd18808">
    <property type="entry name" value="SF1_C_Upf1"/>
    <property type="match status" value="1"/>
</dbReference>
<dbReference type="RefSeq" id="XP_001322509.1">
    <property type="nucleotide sequence ID" value="XM_001322474.1"/>
</dbReference>
<keyword evidence="4 11" id="KW-0479">Metal-binding</keyword>
<evidence type="ECO:0000256" key="10">
    <source>
        <dbReference type="ARBA" id="ARBA00022840"/>
    </source>
</evidence>
<feature type="region of interest" description="C3H" evidence="11">
    <location>
        <begin position="6"/>
        <end position="38"/>
    </location>
</feature>
<dbReference type="InterPro" id="IPR018999">
    <property type="entry name" value="UPF1_CH/ZBD"/>
</dbReference>
<dbReference type="VEuPathDB" id="TrichDB:TVAGG3_0959060"/>
<name>A2EAT3_TRIV3</name>
<dbReference type="InterPro" id="IPR003593">
    <property type="entry name" value="AAA+_ATPase"/>
</dbReference>
<dbReference type="EMBL" id="DS113341">
    <property type="protein sequence ID" value="EAY10286.1"/>
    <property type="molecule type" value="Genomic_DNA"/>
</dbReference>
<feature type="domain" description="Upf1" evidence="12">
    <location>
        <begin position="1"/>
        <end position="150"/>
    </location>
</feature>
<dbReference type="KEGG" id="tva:4768219"/>
<dbReference type="InterPro" id="IPR041677">
    <property type="entry name" value="DNA2/NAM7_AAA_11"/>
</dbReference>
<dbReference type="InterPro" id="IPR045055">
    <property type="entry name" value="DNA2/NAM7-like"/>
</dbReference>
<accession>A2EAT3</accession>
<dbReference type="Gene3D" id="3.40.50.300">
    <property type="entry name" value="P-loop containing nucleotide triphosphate hydrolases"/>
    <property type="match status" value="2"/>
</dbReference>
<evidence type="ECO:0000256" key="1">
    <source>
        <dbReference type="ARBA" id="ARBA00004496"/>
    </source>
</evidence>
<keyword evidence="10" id="KW-0067">ATP-binding</keyword>
<comment type="similarity">
    <text evidence="2">Belongs to the DNA2/NAM7 helicase family.</text>
</comment>
<evidence type="ECO:0000313" key="13">
    <source>
        <dbReference type="EMBL" id="EAY10286.1"/>
    </source>
</evidence>
<dbReference type="GO" id="GO:0005737">
    <property type="term" value="C:cytoplasm"/>
    <property type="evidence" value="ECO:0000318"/>
    <property type="project" value="GO_Central"/>
</dbReference>
<dbReference type="GO" id="GO:0003724">
    <property type="term" value="F:RNA helicase activity"/>
    <property type="evidence" value="ECO:0000318"/>
    <property type="project" value="GO_Central"/>
</dbReference>
<proteinExistence type="inferred from homology"/>
<dbReference type="AlphaFoldDB" id="A2EAT3"/>
<evidence type="ECO:0000259" key="12">
    <source>
        <dbReference type="PROSITE" id="PS51997"/>
    </source>
</evidence>
<dbReference type="Pfam" id="PF09416">
    <property type="entry name" value="UPF1_Zn_bind"/>
    <property type="match status" value="1"/>
</dbReference>
<dbReference type="GO" id="GO:0000184">
    <property type="term" value="P:nuclear-transcribed mRNA catabolic process, nonsense-mediated decay"/>
    <property type="evidence" value="ECO:0000318"/>
    <property type="project" value="GO_Central"/>
</dbReference>
<gene>
    <name evidence="13" type="ORF">TVAG_047080</name>
</gene>
<dbReference type="GO" id="GO:0005524">
    <property type="term" value="F:ATP binding"/>
    <property type="evidence" value="ECO:0007669"/>
    <property type="project" value="UniProtKB-KW"/>
</dbReference>
<dbReference type="Pfam" id="PF13087">
    <property type="entry name" value="AAA_12"/>
    <property type="match status" value="1"/>
</dbReference>
<keyword evidence="8" id="KW-0347">Helicase</keyword>
<evidence type="ECO:0000256" key="5">
    <source>
        <dbReference type="ARBA" id="ARBA00022741"/>
    </source>
</evidence>
<reference evidence="13" key="1">
    <citation type="submission" date="2006-10" db="EMBL/GenBank/DDBJ databases">
        <authorList>
            <person name="Amadeo P."/>
            <person name="Zhao Q."/>
            <person name="Wortman J."/>
            <person name="Fraser-Liggett C."/>
            <person name="Carlton J."/>
        </authorList>
    </citation>
    <scope>NUCLEOTIDE SEQUENCE</scope>
    <source>
        <strain evidence="13">G3</strain>
    </source>
</reference>
<dbReference type="CDD" id="cd18039">
    <property type="entry name" value="DEXXQc_UPF1"/>
    <property type="match status" value="1"/>
</dbReference>
<dbReference type="GO" id="GO:0016787">
    <property type="term" value="F:hydrolase activity"/>
    <property type="evidence" value="ECO:0007669"/>
    <property type="project" value="UniProtKB-KW"/>
</dbReference>
<evidence type="ECO:0000256" key="11">
    <source>
        <dbReference type="PROSITE-ProRule" id="PRU01341"/>
    </source>
</evidence>
<dbReference type="PROSITE" id="PS51997">
    <property type="entry name" value="UPF1_CH_RICH"/>
    <property type="match status" value="1"/>
</dbReference>
<organism evidence="13 14">
    <name type="scientific">Trichomonas vaginalis (strain ATCC PRA-98 / G3)</name>
    <dbReference type="NCBI Taxonomy" id="412133"/>
    <lineage>
        <taxon>Eukaryota</taxon>
        <taxon>Metamonada</taxon>
        <taxon>Parabasalia</taxon>
        <taxon>Trichomonadida</taxon>
        <taxon>Trichomonadidae</taxon>
        <taxon>Trichomonas</taxon>
    </lineage>
</organism>
<dbReference type="OrthoDB" id="6513042at2759"/>
<evidence type="ECO:0000256" key="6">
    <source>
        <dbReference type="ARBA" id="ARBA00022771"/>
    </source>
</evidence>
<dbReference type="FunFam" id="3.40.50.300:FF:000097">
    <property type="entry name" value="Regulator of nonsense transcripts 1"/>
    <property type="match status" value="1"/>
</dbReference>
<dbReference type="PANTHER" id="PTHR10887:SF364">
    <property type="entry name" value="REGULATOR OF NONSENSE TRANSCRIPTS 1"/>
    <property type="match status" value="1"/>
</dbReference>
<evidence type="ECO:0000256" key="8">
    <source>
        <dbReference type="ARBA" id="ARBA00022806"/>
    </source>
</evidence>
<dbReference type="Pfam" id="PF13086">
    <property type="entry name" value="AAA_11"/>
    <property type="match status" value="2"/>
</dbReference>
<dbReference type="InParanoid" id="A2EAT3"/>
<reference evidence="13" key="2">
    <citation type="journal article" date="2007" name="Science">
        <title>Draft genome sequence of the sexually transmitted pathogen Trichomonas vaginalis.</title>
        <authorList>
            <person name="Carlton J.M."/>
            <person name="Hirt R.P."/>
            <person name="Silva J.C."/>
            <person name="Delcher A.L."/>
            <person name="Schatz M."/>
            <person name="Zhao Q."/>
            <person name="Wortman J.R."/>
            <person name="Bidwell S.L."/>
            <person name="Alsmark U.C.M."/>
            <person name="Besteiro S."/>
            <person name="Sicheritz-Ponten T."/>
            <person name="Noel C.J."/>
            <person name="Dacks J.B."/>
            <person name="Foster P.G."/>
            <person name="Simillion C."/>
            <person name="Van de Peer Y."/>
            <person name="Miranda-Saavedra D."/>
            <person name="Barton G.J."/>
            <person name="Westrop G.D."/>
            <person name="Mueller S."/>
            <person name="Dessi D."/>
            <person name="Fiori P.L."/>
            <person name="Ren Q."/>
            <person name="Paulsen I."/>
            <person name="Zhang H."/>
            <person name="Bastida-Corcuera F.D."/>
            <person name="Simoes-Barbosa A."/>
            <person name="Brown M.T."/>
            <person name="Hayes R.D."/>
            <person name="Mukherjee M."/>
            <person name="Okumura C.Y."/>
            <person name="Schneider R."/>
            <person name="Smith A.J."/>
            <person name="Vanacova S."/>
            <person name="Villalvazo M."/>
            <person name="Haas B.J."/>
            <person name="Pertea M."/>
            <person name="Feldblyum T.V."/>
            <person name="Utterback T.R."/>
            <person name="Shu C.L."/>
            <person name="Osoegawa K."/>
            <person name="de Jong P.J."/>
            <person name="Hrdy I."/>
            <person name="Horvathova L."/>
            <person name="Zubacova Z."/>
            <person name="Dolezal P."/>
            <person name="Malik S.B."/>
            <person name="Logsdon J.M. Jr."/>
            <person name="Henze K."/>
            <person name="Gupta A."/>
            <person name="Wang C.C."/>
            <person name="Dunne R.L."/>
            <person name="Upcroft J.A."/>
            <person name="Upcroft P."/>
            <person name="White O."/>
            <person name="Salzberg S.L."/>
            <person name="Tang P."/>
            <person name="Chiu C.-H."/>
            <person name="Lee Y.-S."/>
            <person name="Embley T.M."/>
            <person name="Coombs G.H."/>
            <person name="Mottram J.C."/>
            <person name="Tachezy J."/>
            <person name="Fraser-Liggett C.M."/>
            <person name="Johnson P.J."/>
        </authorList>
    </citation>
    <scope>NUCLEOTIDE SEQUENCE [LARGE SCALE GENOMIC DNA]</scope>
    <source>
        <strain evidence="13">G3</strain>
    </source>
</reference>
<dbReference type="Proteomes" id="UP000001542">
    <property type="component" value="Unassembled WGS sequence"/>
</dbReference>
<dbReference type="VEuPathDB" id="TrichDB:TVAG_047080"/>
<evidence type="ECO:0000256" key="2">
    <source>
        <dbReference type="ARBA" id="ARBA00007913"/>
    </source>
</evidence>
<evidence type="ECO:0000256" key="4">
    <source>
        <dbReference type="ARBA" id="ARBA00022723"/>
    </source>
</evidence>
<keyword evidence="9 11" id="KW-0862">Zinc</keyword>
<comment type="subcellular location">
    <subcellularLocation>
        <location evidence="1">Cytoplasm</location>
    </subcellularLocation>
</comment>
<evidence type="ECO:0000256" key="7">
    <source>
        <dbReference type="ARBA" id="ARBA00022801"/>
    </source>
</evidence>
<keyword evidence="14" id="KW-1185">Reference proteome</keyword>
<dbReference type="GO" id="GO:0008270">
    <property type="term" value="F:zinc ion binding"/>
    <property type="evidence" value="ECO:0007669"/>
    <property type="project" value="UniProtKB-UniRule"/>
</dbReference>
<dbReference type="SUPFAM" id="SSF52540">
    <property type="entry name" value="P-loop containing nucleoside triphosphate hydrolases"/>
    <property type="match status" value="1"/>
</dbReference>
<sequence>MTLRKCAYCGCSEAECLAEVPECGLYFCNGKGVIPQSHITHFLKQTNLSSFTLPPENRFHQVKFECYVCHSTNVFQLGFVRFPHDSSVYITCRQPCQFDAEIQREPTHTFHPLISNGQILPEIVNIPPPDKYKKVSVADALAVIEKVNPAAIMPNIEAGLVLPAAKLTYDSAEDFTGIMRKFVDAERSVSHELEKHRRFGDLHFEWANTKSVSFKARAPLLKLISNGTSVMFTVGDKSEVAKVMEVTRQRTVHCIFSKDSSFYTKDFGITLTVIYGAISFERQLKALDIFEKDKKCCHYIIRDAILGNIKNFKDHNRVKGQNVEMVLPSGNDFPILNESQQKATKTALKQRFTLIQGPPGTGKTTVIAAIVASFVKAGVTPVLVLTQSNIAADFATRRISQTGVNVIRVLAFNKETNPNDDTNYETIPDFDIRPFTSHAKAVERYGEVFEGLCQSSDQNDRTQARNLEKDIIREYPVVCTTCGSAGGSRITSMKFPVVIFDESGQVLDPDIVIGATRGAQQMILVGDHRQLGPVVLSKKAIKSRYDVSLMKRLTALNVRPSVLTMQYRMHPSISSFPSEAFYMKLVKDGLSASDRKWPRPILPWPDKESPVMFWNVDSREENYDSAISYVNVKEAEAISQIVDMMCRNGVKSGDDIGIITPYTGQQMYLMDSLPSLCKYANDDIIQEIEIASVDAFQGREKNFIIFSCVRANDMNDIGFMRDQRRLCVSLTRAKYGLVIVGNAATFARSSIWCKLIQNLMNRGLFVEGELSALKKSSFTALVQEEEGSDDDVAVEEIDYEMVY</sequence>
<dbReference type="GO" id="GO:0003723">
    <property type="term" value="F:RNA binding"/>
    <property type="evidence" value="ECO:0000318"/>
    <property type="project" value="GO_Central"/>
</dbReference>
<keyword evidence="3" id="KW-0963">Cytoplasm</keyword>
<dbReference type="InterPro" id="IPR041679">
    <property type="entry name" value="DNA2/NAM7-like_C"/>
</dbReference>
<dbReference type="InterPro" id="IPR047187">
    <property type="entry name" value="SF1_C_Upf1"/>
</dbReference>
<dbReference type="InterPro" id="IPR027417">
    <property type="entry name" value="P-loop_NTPase"/>
</dbReference>
<dbReference type="SMART" id="SM00382">
    <property type="entry name" value="AAA"/>
    <property type="match status" value="1"/>
</dbReference>